<dbReference type="Pfam" id="PF09737">
    <property type="entry name" value="Det1"/>
    <property type="match status" value="1"/>
</dbReference>
<protein>
    <submittedName>
        <fullName evidence="3">MYND-type domain-containing protein</fullName>
    </submittedName>
</protein>
<dbReference type="OMA" id="QIIHMLH"/>
<sequence>MSNRIEFPKDVEFTPGPSSPGSLFGQDWQERRAYVRPSDNIVVMLNERERGYTRNGVRHVRNKREFYSTVAMDRVVEVPEARHLQDHVVSWTPDGLRLITFRVNLRSVRIFRYLGVESARSSLAENICERLFELESEVTMMMGTSRLESASLRTDCMLFTDDGSYMIVATTAPAPDQLLTIPMAYPNTEALPVTNYSLEIYTFFTIDIKKGSIAHFVMYNFDRINLTHGVALCGTTMMIMSLQKQIIHMLHVDEFGAMIPLKDIGTSIWDDDGLYLFGDCQATPTRTTLYTGLKQRLLTFLYKEAKREGRVDEFLRLTPSYVEKLRMHRAQLFDGHYLLVRMLPHTSIRYDIALMPCFLFILDWRNCEILTVYQEYGPELLAFYENFVEVLLTPTMNPHRYPKSFQYNPHSKQKAHWLMGNNSGTMSEGMYRRVLSVLPFCGCHHSSSENPYLDPLYFSIDEKIHSNLMYGRMRFDLGPVKIFARRTQHHVCTLGLPPSLASKSPSCVILFHPQDPLAIAFDRIRTDQPLTFYLPSASED</sequence>
<organism evidence="2 3">
    <name type="scientific">Haemonchus contortus</name>
    <name type="common">Barber pole worm</name>
    <dbReference type="NCBI Taxonomy" id="6289"/>
    <lineage>
        <taxon>Eukaryota</taxon>
        <taxon>Metazoa</taxon>
        <taxon>Ecdysozoa</taxon>
        <taxon>Nematoda</taxon>
        <taxon>Chromadorea</taxon>
        <taxon>Rhabditida</taxon>
        <taxon>Rhabditina</taxon>
        <taxon>Rhabditomorpha</taxon>
        <taxon>Strongyloidea</taxon>
        <taxon>Trichostrongylidae</taxon>
        <taxon>Haemonchus</taxon>
    </lineage>
</organism>
<evidence type="ECO:0000256" key="1">
    <source>
        <dbReference type="SAM" id="MobiDB-lite"/>
    </source>
</evidence>
<dbReference type="AlphaFoldDB" id="A0A7I4XWP2"/>
<dbReference type="GO" id="GO:0005634">
    <property type="term" value="C:nucleus"/>
    <property type="evidence" value="ECO:0007669"/>
    <property type="project" value="TreeGrafter"/>
</dbReference>
<keyword evidence="2" id="KW-1185">Reference proteome</keyword>
<dbReference type="InterPro" id="IPR019138">
    <property type="entry name" value="De-etiolated_protein_1_Det1"/>
</dbReference>
<accession>A0A7I4XWP2</accession>
<dbReference type="PANTHER" id="PTHR13374:SF3">
    <property type="entry name" value="DET1 HOMOLOG"/>
    <property type="match status" value="1"/>
</dbReference>
<dbReference type="Proteomes" id="UP000025227">
    <property type="component" value="Unplaced"/>
</dbReference>
<proteinExistence type="predicted"/>
<name>A0A7I4XWP2_HAECO</name>
<dbReference type="OrthoDB" id="18339at2759"/>
<reference evidence="3" key="1">
    <citation type="submission" date="2020-12" db="UniProtKB">
        <authorList>
            <consortium name="WormBaseParasite"/>
        </authorList>
    </citation>
    <scope>IDENTIFICATION</scope>
    <source>
        <strain evidence="3">MHco3</strain>
    </source>
</reference>
<dbReference type="WBParaSite" id="HCON_00017100-00001">
    <property type="protein sequence ID" value="HCON_00017100-00001"/>
    <property type="gene ID" value="HCON_00017100"/>
</dbReference>
<feature type="region of interest" description="Disordered" evidence="1">
    <location>
        <begin position="1"/>
        <end position="25"/>
    </location>
</feature>
<dbReference type="GO" id="GO:0031625">
    <property type="term" value="F:ubiquitin protein ligase binding"/>
    <property type="evidence" value="ECO:0007669"/>
    <property type="project" value="TreeGrafter"/>
</dbReference>
<dbReference type="PANTHER" id="PTHR13374">
    <property type="entry name" value="DET1 HOMOLOG DE-ETIOLATED-1 HOMOLOG"/>
    <property type="match status" value="1"/>
</dbReference>
<dbReference type="GO" id="GO:0032436">
    <property type="term" value="P:positive regulation of proteasomal ubiquitin-dependent protein catabolic process"/>
    <property type="evidence" value="ECO:0007669"/>
    <property type="project" value="TreeGrafter"/>
</dbReference>
<dbReference type="GO" id="GO:0031461">
    <property type="term" value="C:cullin-RING ubiquitin ligase complex"/>
    <property type="evidence" value="ECO:0007669"/>
    <property type="project" value="TreeGrafter"/>
</dbReference>
<evidence type="ECO:0000313" key="3">
    <source>
        <dbReference type="WBParaSite" id="HCON_00017100-00001"/>
    </source>
</evidence>
<evidence type="ECO:0000313" key="2">
    <source>
        <dbReference type="Proteomes" id="UP000025227"/>
    </source>
</evidence>
<dbReference type="GO" id="GO:0016567">
    <property type="term" value="P:protein ubiquitination"/>
    <property type="evidence" value="ECO:0007669"/>
    <property type="project" value="TreeGrafter"/>
</dbReference>
<dbReference type="GO" id="GO:1990756">
    <property type="term" value="F:ubiquitin-like ligase-substrate adaptor activity"/>
    <property type="evidence" value="ECO:0007669"/>
    <property type="project" value="TreeGrafter"/>
</dbReference>
<feature type="compositionally biased region" description="Basic and acidic residues" evidence="1">
    <location>
        <begin position="1"/>
        <end position="12"/>
    </location>
</feature>